<evidence type="ECO:0000256" key="1">
    <source>
        <dbReference type="SAM" id="MobiDB-lite"/>
    </source>
</evidence>
<sequence length="187" mass="20576">MATDRQIAANQANAVKSTGPKTKKGKNASARNAIKHGLTMPPPQDEVLQWMKIILNTADLSLDTLGDDPFSHATLRLAEAEAQHERATSAEREAAAKLARYAKSHQETDLLKLDFEDMDDPAVLTAMLKGQHDAFTLGGLKILLASNTNRIPRLVGKLETINRYVRQAERQKARALVAWQKAKKLSA</sequence>
<keyword evidence="3" id="KW-1185">Reference proteome</keyword>
<name>A0A1G9PEW7_9RHOB</name>
<feature type="compositionally biased region" description="Polar residues" evidence="1">
    <location>
        <begin position="8"/>
        <end position="20"/>
    </location>
</feature>
<evidence type="ECO:0000313" key="2">
    <source>
        <dbReference type="EMBL" id="SDL97366.1"/>
    </source>
</evidence>
<dbReference type="AlphaFoldDB" id="A0A1G9PEW7"/>
<protein>
    <submittedName>
        <fullName evidence="2">Uncharacterized protein</fullName>
    </submittedName>
</protein>
<dbReference type="Proteomes" id="UP000199382">
    <property type="component" value="Unassembled WGS sequence"/>
</dbReference>
<gene>
    <name evidence="2" type="ORF">SAMN04488026_11402</name>
</gene>
<accession>A0A1G9PEW7</accession>
<organism evidence="2 3">
    <name type="scientific">Aliiruegeria lutimaris</name>
    <dbReference type="NCBI Taxonomy" id="571298"/>
    <lineage>
        <taxon>Bacteria</taxon>
        <taxon>Pseudomonadati</taxon>
        <taxon>Pseudomonadota</taxon>
        <taxon>Alphaproteobacteria</taxon>
        <taxon>Rhodobacterales</taxon>
        <taxon>Roseobacteraceae</taxon>
        <taxon>Aliiruegeria</taxon>
    </lineage>
</organism>
<evidence type="ECO:0000313" key="3">
    <source>
        <dbReference type="Proteomes" id="UP000199382"/>
    </source>
</evidence>
<dbReference type="EMBL" id="FNEK01000140">
    <property type="protein sequence ID" value="SDL97366.1"/>
    <property type="molecule type" value="Genomic_DNA"/>
</dbReference>
<dbReference type="RefSeq" id="WP_093164938.1">
    <property type="nucleotide sequence ID" value="NZ_FNEK01000140.1"/>
</dbReference>
<feature type="region of interest" description="Disordered" evidence="1">
    <location>
        <begin position="1"/>
        <end position="29"/>
    </location>
</feature>
<proteinExistence type="predicted"/>
<reference evidence="2 3" key="1">
    <citation type="submission" date="2016-10" db="EMBL/GenBank/DDBJ databases">
        <authorList>
            <person name="de Groot N.N."/>
        </authorList>
    </citation>
    <scope>NUCLEOTIDE SEQUENCE [LARGE SCALE GENOMIC DNA]</scope>
    <source>
        <strain evidence="2 3">DSM 25294</strain>
    </source>
</reference>
<dbReference type="STRING" id="571298.SAMN04488026_11402"/>